<dbReference type="AlphaFoldDB" id="A0A1N7IC66"/>
<dbReference type="Proteomes" id="UP000186373">
    <property type="component" value="Unassembled WGS sequence"/>
</dbReference>
<sequence length="54" mass="6491">MIHDTQWLIRPYLLVFITNSSYRAVKKATYLTANQQNKVNFSFKIIFYSYIINI</sequence>
<protein>
    <submittedName>
        <fullName evidence="1">Uncharacterized protein</fullName>
    </submittedName>
</protein>
<evidence type="ECO:0000313" key="2">
    <source>
        <dbReference type="Proteomes" id="UP000186373"/>
    </source>
</evidence>
<proteinExistence type="predicted"/>
<accession>A0A1N7IC66</accession>
<gene>
    <name evidence="1" type="ORF">SAMN05421639_10318</name>
</gene>
<reference evidence="2" key="1">
    <citation type="submission" date="2017-01" db="EMBL/GenBank/DDBJ databases">
        <authorList>
            <person name="Varghese N."/>
            <person name="Submissions S."/>
        </authorList>
    </citation>
    <scope>NUCLEOTIDE SEQUENCE [LARGE SCALE GENOMIC DNA]</scope>
    <source>
        <strain evidence="2">DSM 17126</strain>
    </source>
</reference>
<evidence type="ECO:0000313" key="1">
    <source>
        <dbReference type="EMBL" id="SIS34612.1"/>
    </source>
</evidence>
<organism evidence="1 2">
    <name type="scientific">Chryseobacterium shigense</name>
    <dbReference type="NCBI Taxonomy" id="297244"/>
    <lineage>
        <taxon>Bacteria</taxon>
        <taxon>Pseudomonadati</taxon>
        <taxon>Bacteroidota</taxon>
        <taxon>Flavobacteriia</taxon>
        <taxon>Flavobacteriales</taxon>
        <taxon>Weeksellaceae</taxon>
        <taxon>Chryseobacterium group</taxon>
        <taxon>Chryseobacterium</taxon>
    </lineage>
</organism>
<dbReference type="EMBL" id="FTNY01000003">
    <property type="protein sequence ID" value="SIS34612.1"/>
    <property type="molecule type" value="Genomic_DNA"/>
</dbReference>
<keyword evidence="2" id="KW-1185">Reference proteome</keyword>
<name>A0A1N7IC66_9FLAO</name>